<dbReference type="Proteomes" id="UP000198992">
    <property type="component" value="Unassembled WGS sequence"/>
</dbReference>
<organism evidence="3 4">
    <name type="scientific">Bradyrhizobium erythrophlei</name>
    <dbReference type="NCBI Taxonomy" id="1437360"/>
    <lineage>
        <taxon>Bacteria</taxon>
        <taxon>Pseudomonadati</taxon>
        <taxon>Pseudomonadota</taxon>
        <taxon>Alphaproteobacteria</taxon>
        <taxon>Hyphomicrobiales</taxon>
        <taxon>Nitrobacteraceae</taxon>
        <taxon>Bradyrhizobium</taxon>
    </lineage>
</organism>
<name>A0A1H4X2Z3_9BRAD</name>
<dbReference type="InterPro" id="IPR057326">
    <property type="entry name" value="KR_dom"/>
</dbReference>
<dbReference type="PANTHER" id="PTHR42760:SF40">
    <property type="entry name" value="3-OXOACYL-[ACYL-CARRIER-PROTEIN] REDUCTASE, CHLOROPLASTIC"/>
    <property type="match status" value="1"/>
</dbReference>
<dbReference type="NCBIfam" id="NF005559">
    <property type="entry name" value="PRK07231.1"/>
    <property type="match status" value="1"/>
</dbReference>
<dbReference type="PANTHER" id="PTHR42760">
    <property type="entry name" value="SHORT-CHAIN DEHYDROGENASES/REDUCTASES FAMILY MEMBER"/>
    <property type="match status" value="1"/>
</dbReference>
<dbReference type="CDD" id="cd05233">
    <property type="entry name" value="SDR_c"/>
    <property type="match status" value="1"/>
</dbReference>
<dbReference type="InterPro" id="IPR036291">
    <property type="entry name" value="NAD(P)-bd_dom_sf"/>
</dbReference>
<dbReference type="PRINTS" id="PR00081">
    <property type="entry name" value="GDHRDH"/>
</dbReference>
<dbReference type="InterPro" id="IPR002347">
    <property type="entry name" value="SDR_fam"/>
</dbReference>
<protein>
    <submittedName>
        <fullName evidence="3">NAD(P)-dependent dehydrogenase, short-chain alcohol dehydrogenase family</fullName>
    </submittedName>
</protein>
<sequence length="255" mass="26407">MQLKGKCALITGGNSGIGLATARRFVAEGARVAITGRDAATLATAANELGVTAIRSDVLDAQARSSLFDRIKDEFGHLDILFANAGIAKFSPIEETPEKDFDDVLRTNVTAVFLTVKAALRLMDAGAAIILNGSMAASTGSSQSSAYAASKAGVRALCRSLAGELSPRGIRVNVVVPGVIETPIWERTAVPPEAAAARERRLQGMIPLNRAGRAEDIANAVLFLASDEAAYVQGAELVVDGGVLGSAAAAPAHRR</sequence>
<dbReference type="Gene3D" id="3.40.50.720">
    <property type="entry name" value="NAD(P)-binding Rossmann-like Domain"/>
    <property type="match status" value="1"/>
</dbReference>
<dbReference type="EMBL" id="FNTH01000001">
    <property type="protein sequence ID" value="SEC99610.1"/>
    <property type="molecule type" value="Genomic_DNA"/>
</dbReference>
<evidence type="ECO:0000313" key="4">
    <source>
        <dbReference type="Proteomes" id="UP000198992"/>
    </source>
</evidence>
<dbReference type="GO" id="GO:0016616">
    <property type="term" value="F:oxidoreductase activity, acting on the CH-OH group of donors, NAD or NADP as acceptor"/>
    <property type="evidence" value="ECO:0007669"/>
    <property type="project" value="TreeGrafter"/>
</dbReference>
<dbReference type="GO" id="GO:0030497">
    <property type="term" value="P:fatty acid elongation"/>
    <property type="evidence" value="ECO:0007669"/>
    <property type="project" value="TreeGrafter"/>
</dbReference>
<dbReference type="Pfam" id="PF13561">
    <property type="entry name" value="adh_short_C2"/>
    <property type="match status" value="1"/>
</dbReference>
<dbReference type="RefSeq" id="WP_092116973.1">
    <property type="nucleotide sequence ID" value="NZ_FNTH01000001.1"/>
</dbReference>
<dbReference type="FunFam" id="3.40.50.720:FF:000084">
    <property type="entry name" value="Short-chain dehydrogenase reductase"/>
    <property type="match status" value="1"/>
</dbReference>
<dbReference type="InterPro" id="IPR020904">
    <property type="entry name" value="Sc_DH/Rdtase_CS"/>
</dbReference>
<dbReference type="AlphaFoldDB" id="A0A1H4X2Z3"/>
<comment type="similarity">
    <text evidence="1">Belongs to the short-chain dehydrogenases/reductases (SDR) family.</text>
</comment>
<dbReference type="OrthoDB" id="9790146at2"/>
<evidence type="ECO:0000313" key="3">
    <source>
        <dbReference type="EMBL" id="SEC99610.1"/>
    </source>
</evidence>
<dbReference type="SMART" id="SM00822">
    <property type="entry name" value="PKS_KR"/>
    <property type="match status" value="1"/>
</dbReference>
<evidence type="ECO:0000259" key="2">
    <source>
        <dbReference type="SMART" id="SM00822"/>
    </source>
</evidence>
<feature type="domain" description="Ketoreductase" evidence="2">
    <location>
        <begin position="6"/>
        <end position="182"/>
    </location>
</feature>
<evidence type="ECO:0000256" key="1">
    <source>
        <dbReference type="ARBA" id="ARBA00006484"/>
    </source>
</evidence>
<proteinExistence type="inferred from homology"/>
<dbReference type="PROSITE" id="PS00061">
    <property type="entry name" value="ADH_SHORT"/>
    <property type="match status" value="1"/>
</dbReference>
<gene>
    <name evidence="3" type="ORF">SAMN05444164_3343</name>
</gene>
<dbReference type="PRINTS" id="PR00080">
    <property type="entry name" value="SDRFAMILY"/>
</dbReference>
<reference evidence="3 4" key="1">
    <citation type="submission" date="2016-10" db="EMBL/GenBank/DDBJ databases">
        <authorList>
            <person name="de Groot N.N."/>
        </authorList>
    </citation>
    <scope>NUCLEOTIDE SEQUENCE [LARGE SCALE GENOMIC DNA]</scope>
    <source>
        <strain evidence="3 4">MT12</strain>
    </source>
</reference>
<accession>A0A1H4X2Z3</accession>
<dbReference type="SUPFAM" id="SSF51735">
    <property type="entry name" value="NAD(P)-binding Rossmann-fold domains"/>
    <property type="match status" value="1"/>
</dbReference>